<dbReference type="PANTHER" id="PTHR11669">
    <property type="entry name" value="REPLICATION FACTOR C / DNA POLYMERASE III GAMMA-TAU SUBUNIT"/>
    <property type="match status" value="1"/>
</dbReference>
<protein>
    <submittedName>
        <fullName evidence="2">DNA polymerase III subunit delta</fullName>
    </submittedName>
</protein>
<dbReference type="PANTHER" id="PTHR11669:SF8">
    <property type="entry name" value="DNA POLYMERASE III SUBUNIT DELTA"/>
    <property type="match status" value="1"/>
</dbReference>
<dbReference type="AlphaFoldDB" id="A0A037ZK64"/>
<feature type="compositionally biased region" description="Basic and acidic residues" evidence="1">
    <location>
        <begin position="8"/>
        <end position="22"/>
    </location>
</feature>
<sequence>MSSDDIPEPDRIEGAPHPRETTRLFGQDPAQAAFLDAFNSGRLHHGWMITGPKGIGKATFAWRAARFLLTQPLDADDGLFGAPPAPTSLEVDPDHPVATRLRALSEPNLFLLRRAWREKPSPARLQTVITVDEVRRLKEFFALSAAGGGRRVVIADAADEMNVNAANALLKLLEEPPENATIFLIVHQPARLLPTIRSRCRELRLSPLAPGDMAQAMQSAGTETDDSAALATLAAGSVGEAIRLTHQDGLKHYAGLLQLLNSMPNVDRPAALALANSCAGKANEARYDLTLRLLDLLLTRLARAGAGQPPEVEAAQGEIQIFARLCPDIPAARKWAQGATEINARLGHGRAVNLDPSTLILDTVLRMNEMAAELVAR</sequence>
<dbReference type="Gene3D" id="3.40.50.300">
    <property type="entry name" value="P-loop containing nucleotide triphosphate hydrolases"/>
    <property type="match status" value="1"/>
</dbReference>
<accession>A0A037ZK64</accession>
<evidence type="ECO:0000313" key="2">
    <source>
        <dbReference type="EMBL" id="KAJ55912.1"/>
    </source>
</evidence>
<name>A0A037ZK64_9RHOB</name>
<evidence type="ECO:0000313" key="3">
    <source>
        <dbReference type="Proteomes" id="UP000026249"/>
    </source>
</evidence>
<dbReference type="SUPFAM" id="SSF52540">
    <property type="entry name" value="P-loop containing nucleoside triphosphate hydrolases"/>
    <property type="match status" value="1"/>
</dbReference>
<dbReference type="Pfam" id="PF13177">
    <property type="entry name" value="DNA_pol3_delta2"/>
    <property type="match status" value="1"/>
</dbReference>
<dbReference type="STRING" id="1454373.ACMU_09090"/>
<proteinExistence type="predicted"/>
<keyword evidence="3" id="KW-1185">Reference proteome</keyword>
<gene>
    <name evidence="2" type="ORF">ACMU_09090</name>
</gene>
<feature type="region of interest" description="Disordered" evidence="1">
    <location>
        <begin position="1"/>
        <end position="22"/>
    </location>
</feature>
<dbReference type="InterPro" id="IPR027417">
    <property type="entry name" value="P-loop_NTPase"/>
</dbReference>
<dbReference type="GO" id="GO:0006261">
    <property type="term" value="P:DNA-templated DNA replication"/>
    <property type="evidence" value="ECO:0007669"/>
    <property type="project" value="TreeGrafter"/>
</dbReference>
<dbReference type="RefSeq" id="WP_035257966.1">
    <property type="nucleotide sequence ID" value="NZ_JFKE01000003.1"/>
</dbReference>
<dbReference type="OrthoDB" id="9811073at2"/>
<evidence type="ECO:0000256" key="1">
    <source>
        <dbReference type="SAM" id="MobiDB-lite"/>
    </source>
</evidence>
<dbReference type="Proteomes" id="UP000026249">
    <property type="component" value="Unassembled WGS sequence"/>
</dbReference>
<dbReference type="GO" id="GO:0009360">
    <property type="term" value="C:DNA polymerase III complex"/>
    <property type="evidence" value="ECO:0007669"/>
    <property type="project" value="TreeGrafter"/>
</dbReference>
<reference evidence="2 3" key="1">
    <citation type="submission" date="2014-03" db="EMBL/GenBank/DDBJ databases">
        <title>Draft Genome Sequence of Actibacterium mucosum KCTC 23349, a Marine Alphaproteobacterium with Complex Ionic Requirements Isolated from Mediterranean Seawater at Malvarrosa Beach, Valencia, Spain.</title>
        <authorList>
            <person name="Arahal D.R."/>
            <person name="Shao Z."/>
            <person name="Lai Q."/>
            <person name="Pujalte M.J."/>
        </authorList>
    </citation>
    <scope>NUCLEOTIDE SEQUENCE [LARGE SCALE GENOMIC DNA]</scope>
    <source>
        <strain evidence="2 3">KCTC 23349</strain>
    </source>
</reference>
<organism evidence="2 3">
    <name type="scientific">Actibacterium mucosum KCTC 23349</name>
    <dbReference type="NCBI Taxonomy" id="1454373"/>
    <lineage>
        <taxon>Bacteria</taxon>
        <taxon>Pseudomonadati</taxon>
        <taxon>Pseudomonadota</taxon>
        <taxon>Alphaproteobacteria</taxon>
        <taxon>Rhodobacterales</taxon>
        <taxon>Roseobacteraceae</taxon>
        <taxon>Actibacterium</taxon>
    </lineage>
</organism>
<dbReference type="NCBIfam" id="NF005677">
    <property type="entry name" value="PRK07471.1"/>
    <property type="match status" value="1"/>
</dbReference>
<dbReference type="EMBL" id="JFKE01000003">
    <property type="protein sequence ID" value="KAJ55912.1"/>
    <property type="molecule type" value="Genomic_DNA"/>
</dbReference>
<comment type="caution">
    <text evidence="2">The sequence shown here is derived from an EMBL/GenBank/DDBJ whole genome shotgun (WGS) entry which is preliminary data.</text>
</comment>
<dbReference type="InterPro" id="IPR050238">
    <property type="entry name" value="DNA_Rep/Repair_Clamp_Loader"/>
</dbReference>